<dbReference type="SUPFAM" id="SSF54909">
    <property type="entry name" value="Dimeric alpha+beta barrel"/>
    <property type="match status" value="1"/>
</dbReference>
<dbReference type="Gene3D" id="3.30.70.920">
    <property type="match status" value="1"/>
</dbReference>
<dbReference type="RefSeq" id="WP_075055835.1">
    <property type="nucleotide sequence ID" value="NZ_CP103305.1"/>
</dbReference>
<dbReference type="Pfam" id="PF01037">
    <property type="entry name" value="AsnC_trans_reg"/>
    <property type="match status" value="1"/>
</dbReference>
<proteinExistence type="predicted"/>
<dbReference type="Proteomes" id="UP001059771">
    <property type="component" value="Chromosome"/>
</dbReference>
<dbReference type="AlphaFoldDB" id="A0A977NM69"/>
<protein>
    <submittedName>
        <fullName evidence="2">Lrp/AsnC ligand binding domain-containing protein</fullName>
    </submittedName>
</protein>
<dbReference type="InterPro" id="IPR019887">
    <property type="entry name" value="Tscrpt_reg_AsnC/Lrp_C"/>
</dbReference>
<name>A0A977NM69_9ARCH</name>
<gene>
    <name evidence="2" type="ORF">NWT39_14615</name>
</gene>
<dbReference type="InterPro" id="IPR011008">
    <property type="entry name" value="Dimeric_a/b-barrel"/>
</dbReference>
<evidence type="ECO:0000259" key="1">
    <source>
        <dbReference type="Pfam" id="PF01037"/>
    </source>
</evidence>
<organism evidence="2">
    <name type="scientific">Nitrososphaera viennensis</name>
    <dbReference type="NCBI Taxonomy" id="1034015"/>
    <lineage>
        <taxon>Archaea</taxon>
        <taxon>Nitrososphaerota</taxon>
        <taxon>Nitrososphaeria</taxon>
        <taxon>Nitrososphaerales</taxon>
        <taxon>Nitrososphaeraceae</taxon>
        <taxon>Nitrososphaera</taxon>
    </lineage>
</organism>
<feature type="domain" description="Transcription regulator AsnC/Lrp ligand binding" evidence="1">
    <location>
        <begin position="15"/>
        <end position="79"/>
    </location>
</feature>
<reference evidence="2" key="1">
    <citation type="submission" date="2022-08" db="EMBL/GenBank/DDBJ databases">
        <title>Dynamic responses of ammonia-oxidizing microbial communities induced by reactive oxygen species (ROS) in fluctuating redox aquifers.</title>
        <authorList>
            <person name="Wang P."/>
            <person name="Wang H."/>
        </authorList>
    </citation>
    <scope>NUCLEOTIDE SEQUENCE</scope>
    <source>
        <strain evidence="2">PLX03</strain>
    </source>
</reference>
<dbReference type="GeneID" id="74948195"/>
<dbReference type="EMBL" id="CP103305">
    <property type="protein sequence ID" value="UVS69122.1"/>
    <property type="molecule type" value="Genomic_DNA"/>
</dbReference>
<evidence type="ECO:0000313" key="2">
    <source>
        <dbReference type="EMBL" id="UVS69122.1"/>
    </source>
</evidence>
<sequence length="85" mass="9356">MREITMTLAFIFVNCNVDEGSTAERNVKKVRGVVESHETSGAYDIILKVKADTEAELRDIIKNIRKVRGVGAAITSIVYGNDQAD</sequence>
<accession>A0A977NM69</accession>